<accession>A0AAV5JBC8</accession>
<evidence type="ECO:0000313" key="4">
    <source>
        <dbReference type="Proteomes" id="UP001054252"/>
    </source>
</evidence>
<reference evidence="3 4" key="1">
    <citation type="journal article" date="2021" name="Commun. Biol.">
        <title>The genome of Shorea leprosula (Dipterocarpaceae) highlights the ecological relevance of drought in aseasonal tropical rainforests.</title>
        <authorList>
            <person name="Ng K.K.S."/>
            <person name="Kobayashi M.J."/>
            <person name="Fawcett J.A."/>
            <person name="Hatakeyama M."/>
            <person name="Paape T."/>
            <person name="Ng C.H."/>
            <person name="Ang C.C."/>
            <person name="Tnah L.H."/>
            <person name="Lee C.T."/>
            <person name="Nishiyama T."/>
            <person name="Sese J."/>
            <person name="O'Brien M.J."/>
            <person name="Copetti D."/>
            <person name="Mohd Noor M.I."/>
            <person name="Ong R.C."/>
            <person name="Putra M."/>
            <person name="Sireger I.Z."/>
            <person name="Indrioko S."/>
            <person name="Kosugi Y."/>
            <person name="Izuno A."/>
            <person name="Isagi Y."/>
            <person name="Lee S.L."/>
            <person name="Shimizu K.K."/>
        </authorList>
    </citation>
    <scope>NUCLEOTIDE SEQUENCE [LARGE SCALE GENOMIC DNA]</scope>
    <source>
        <strain evidence="3">214</strain>
    </source>
</reference>
<gene>
    <name evidence="3" type="ORF">SLEP1_g19479</name>
</gene>
<dbReference type="Gene3D" id="3.40.30.10">
    <property type="entry name" value="Glutaredoxin"/>
    <property type="match status" value="1"/>
</dbReference>
<dbReference type="PROSITE" id="PS51354">
    <property type="entry name" value="GLUTAREDOXIN_2"/>
    <property type="match status" value="1"/>
</dbReference>
<feature type="region of interest" description="Disordered" evidence="1">
    <location>
        <begin position="53"/>
        <end position="79"/>
    </location>
</feature>
<dbReference type="GO" id="GO:0034599">
    <property type="term" value="P:cellular response to oxidative stress"/>
    <property type="evidence" value="ECO:0007669"/>
    <property type="project" value="TreeGrafter"/>
</dbReference>
<sequence length="104" mass="11460">MALPKAKELVSSNSVVVFSKTYCPFCVSVKKLLQELGVNFKAVELDNESEIAMGSRGANEPSSWVHTQEPGFTPREPKNWVNEEPRLLGANPGARFARNPGSWV</sequence>
<keyword evidence="4" id="KW-1185">Reference proteome</keyword>
<dbReference type="InterPro" id="IPR002109">
    <property type="entry name" value="Glutaredoxin"/>
</dbReference>
<feature type="domain" description="Glutaredoxin" evidence="2">
    <location>
        <begin position="15"/>
        <end position="52"/>
    </location>
</feature>
<evidence type="ECO:0000259" key="2">
    <source>
        <dbReference type="Pfam" id="PF00462"/>
    </source>
</evidence>
<dbReference type="InterPro" id="IPR036249">
    <property type="entry name" value="Thioredoxin-like_sf"/>
</dbReference>
<evidence type="ECO:0000313" key="3">
    <source>
        <dbReference type="EMBL" id="GKV07750.1"/>
    </source>
</evidence>
<proteinExistence type="predicted"/>
<protein>
    <recommendedName>
        <fullName evidence="2">Glutaredoxin domain-containing protein</fullName>
    </recommendedName>
</protein>
<name>A0AAV5JBC8_9ROSI</name>
<dbReference type="SUPFAM" id="SSF52833">
    <property type="entry name" value="Thioredoxin-like"/>
    <property type="match status" value="1"/>
</dbReference>
<dbReference type="PANTHER" id="PTHR45694:SF14">
    <property type="entry name" value="GLUTAREDOXIN-C2"/>
    <property type="match status" value="1"/>
</dbReference>
<dbReference type="InterPro" id="IPR011767">
    <property type="entry name" value="GLR_AS"/>
</dbReference>
<dbReference type="GO" id="GO:0005737">
    <property type="term" value="C:cytoplasm"/>
    <property type="evidence" value="ECO:0007669"/>
    <property type="project" value="TreeGrafter"/>
</dbReference>
<dbReference type="EMBL" id="BPVZ01000028">
    <property type="protein sequence ID" value="GKV07750.1"/>
    <property type="molecule type" value="Genomic_DNA"/>
</dbReference>
<dbReference type="PANTHER" id="PTHR45694">
    <property type="entry name" value="GLUTAREDOXIN 2"/>
    <property type="match status" value="1"/>
</dbReference>
<dbReference type="PROSITE" id="PS00195">
    <property type="entry name" value="GLUTAREDOXIN_1"/>
    <property type="match status" value="1"/>
</dbReference>
<evidence type="ECO:0000256" key="1">
    <source>
        <dbReference type="SAM" id="MobiDB-lite"/>
    </source>
</evidence>
<comment type="caution">
    <text evidence="3">The sequence shown here is derived from an EMBL/GenBank/DDBJ whole genome shotgun (WGS) entry which is preliminary data.</text>
</comment>
<organism evidence="3 4">
    <name type="scientific">Rubroshorea leprosula</name>
    <dbReference type="NCBI Taxonomy" id="152421"/>
    <lineage>
        <taxon>Eukaryota</taxon>
        <taxon>Viridiplantae</taxon>
        <taxon>Streptophyta</taxon>
        <taxon>Embryophyta</taxon>
        <taxon>Tracheophyta</taxon>
        <taxon>Spermatophyta</taxon>
        <taxon>Magnoliopsida</taxon>
        <taxon>eudicotyledons</taxon>
        <taxon>Gunneridae</taxon>
        <taxon>Pentapetalae</taxon>
        <taxon>rosids</taxon>
        <taxon>malvids</taxon>
        <taxon>Malvales</taxon>
        <taxon>Dipterocarpaceae</taxon>
        <taxon>Rubroshorea</taxon>
    </lineage>
</organism>
<dbReference type="GO" id="GO:0015038">
    <property type="term" value="F:glutathione disulfide oxidoreductase activity"/>
    <property type="evidence" value="ECO:0007669"/>
    <property type="project" value="TreeGrafter"/>
</dbReference>
<dbReference type="Pfam" id="PF00462">
    <property type="entry name" value="Glutaredoxin"/>
    <property type="match status" value="1"/>
</dbReference>
<dbReference type="AlphaFoldDB" id="A0AAV5JBC8"/>
<dbReference type="Proteomes" id="UP001054252">
    <property type="component" value="Unassembled WGS sequence"/>
</dbReference>